<reference evidence="1" key="1">
    <citation type="submission" date="2020-05" db="EMBL/GenBank/DDBJ databases">
        <title>Large-scale comparative analyses of tick genomes elucidate their genetic diversity and vector capacities.</title>
        <authorList>
            <person name="Jia N."/>
            <person name="Wang J."/>
            <person name="Shi W."/>
            <person name="Du L."/>
            <person name="Sun Y."/>
            <person name="Zhan W."/>
            <person name="Jiang J."/>
            <person name="Wang Q."/>
            <person name="Zhang B."/>
            <person name="Ji P."/>
            <person name="Sakyi L.B."/>
            <person name="Cui X."/>
            <person name="Yuan T."/>
            <person name="Jiang B."/>
            <person name="Yang W."/>
            <person name="Lam T.T.-Y."/>
            <person name="Chang Q."/>
            <person name="Ding S."/>
            <person name="Wang X."/>
            <person name="Zhu J."/>
            <person name="Ruan X."/>
            <person name="Zhao L."/>
            <person name="Wei J."/>
            <person name="Que T."/>
            <person name="Du C."/>
            <person name="Cheng J."/>
            <person name="Dai P."/>
            <person name="Han X."/>
            <person name="Huang E."/>
            <person name="Gao Y."/>
            <person name="Liu J."/>
            <person name="Shao H."/>
            <person name="Ye R."/>
            <person name="Li L."/>
            <person name="Wei W."/>
            <person name="Wang X."/>
            <person name="Wang C."/>
            <person name="Yang T."/>
            <person name="Huo Q."/>
            <person name="Li W."/>
            <person name="Guo W."/>
            <person name="Chen H."/>
            <person name="Zhou L."/>
            <person name="Ni X."/>
            <person name="Tian J."/>
            <person name="Zhou Y."/>
            <person name="Sheng Y."/>
            <person name="Liu T."/>
            <person name="Pan Y."/>
            <person name="Xia L."/>
            <person name="Li J."/>
            <person name="Zhao F."/>
            <person name="Cao W."/>
        </authorList>
    </citation>
    <scope>NUCLEOTIDE SEQUENCE</scope>
    <source>
        <strain evidence="1">Dsil-2018</strain>
    </source>
</reference>
<evidence type="ECO:0000313" key="1">
    <source>
        <dbReference type="EMBL" id="KAH7967488.1"/>
    </source>
</evidence>
<proteinExistence type="predicted"/>
<accession>A0ACB8DHM4</accession>
<evidence type="ECO:0000313" key="2">
    <source>
        <dbReference type="Proteomes" id="UP000821865"/>
    </source>
</evidence>
<dbReference type="Proteomes" id="UP000821865">
    <property type="component" value="Chromosome 2"/>
</dbReference>
<keyword evidence="2" id="KW-1185">Reference proteome</keyword>
<dbReference type="EMBL" id="CM023471">
    <property type="protein sequence ID" value="KAH7967488.1"/>
    <property type="molecule type" value="Genomic_DNA"/>
</dbReference>
<protein>
    <submittedName>
        <fullName evidence="1">Uncharacterized protein</fullName>
    </submittedName>
</protein>
<comment type="caution">
    <text evidence="1">The sequence shown here is derived from an EMBL/GenBank/DDBJ whole genome shotgun (WGS) entry which is preliminary data.</text>
</comment>
<name>A0ACB8DHM4_DERSI</name>
<organism evidence="1 2">
    <name type="scientific">Dermacentor silvarum</name>
    <name type="common">Tick</name>
    <dbReference type="NCBI Taxonomy" id="543639"/>
    <lineage>
        <taxon>Eukaryota</taxon>
        <taxon>Metazoa</taxon>
        <taxon>Ecdysozoa</taxon>
        <taxon>Arthropoda</taxon>
        <taxon>Chelicerata</taxon>
        <taxon>Arachnida</taxon>
        <taxon>Acari</taxon>
        <taxon>Parasitiformes</taxon>
        <taxon>Ixodida</taxon>
        <taxon>Ixodoidea</taxon>
        <taxon>Ixodidae</taxon>
        <taxon>Rhipicephalinae</taxon>
        <taxon>Dermacentor</taxon>
    </lineage>
</organism>
<gene>
    <name evidence="1" type="ORF">HPB49_025204</name>
</gene>
<sequence length="520" mass="56839">MAHSTFRRSKPSFLKSSRAGIAAGRRHEEQPRPRLLSTIQPREMLALRRRLLNLRRRIIHQSPSGRQSQHKAPLPLHGYLKLTGDVCRGVTSVHNLETSESLKHSAQWRGGELVHVRKLGNSNVAVLNFEGRNVPRYVHYNAELTPAREYKKTVPACYRCGTLGHRADNCPNPLNERCGLCGQNVGAGTEGMAPDECNPMCIVRGARTLPVPANASGNSSDFSSQGPGHRGPPQHRGASQLERRQSRHPRAPFPARRGSFTPPGGSNRGVTPPPDKKAAATPLPGEAEFPALCAPAGHATRNQPKVGSWAKVASSPPPHPSCPTSTAETQELKHELSLLRAQNENTASERNLLRTQFGTPLSSSGEEENIPDRQLPTPSESRVVAQETQVTETERHLAGLPKIVHYTIARQMDSVIIQVTQAVTRIIQKWIQDNPRVLKRVEPIRDDNRSSNFSRVIPDESDFSEDSCTSALGTSELGSVNNVTPASMTDLGPQPKVASQSNSAAYTNTVELQRSQGPQD</sequence>